<evidence type="ECO:0000313" key="1">
    <source>
        <dbReference type="EMBL" id="CCH88136.1"/>
    </source>
</evidence>
<accession>I4EXM3</accession>
<proteinExistence type="predicted"/>
<dbReference type="EMBL" id="FO203431">
    <property type="protein sequence ID" value="CCH88136.1"/>
    <property type="molecule type" value="Genomic_DNA"/>
</dbReference>
<reference evidence="1 2" key="1">
    <citation type="journal article" date="2012" name="J. Bacteriol.">
        <title>Genome Sequence of Radiation-Resistant Modestobacter marinus Strain BC501, a Representative Actinobacterium That Thrives on Calcareous Stone Surfaces.</title>
        <authorList>
            <person name="Normand P."/>
            <person name="Gury J."/>
            <person name="Pujic P."/>
            <person name="Chouaia B."/>
            <person name="Crotti E."/>
            <person name="Brusetti L."/>
            <person name="Daffonchio D."/>
            <person name="Vacherie B."/>
            <person name="Barbe V."/>
            <person name="Medigue C."/>
            <person name="Calteau A."/>
            <person name="Ghodhbane-Gtari F."/>
            <person name="Essoussi I."/>
            <person name="Nouioui I."/>
            <person name="Abbassi-Ghozzi I."/>
            <person name="Gtari M."/>
        </authorList>
    </citation>
    <scope>NUCLEOTIDE SEQUENCE [LARGE SCALE GENOMIC DNA]</scope>
    <source>
        <strain evidence="2">BC 501</strain>
    </source>
</reference>
<keyword evidence="2" id="KW-1185">Reference proteome</keyword>
<dbReference type="Proteomes" id="UP000006461">
    <property type="component" value="Chromosome"/>
</dbReference>
<dbReference type="KEGG" id="mmar:MODMU_2707"/>
<dbReference type="STRING" id="477641.MODMU_2707"/>
<name>I4EXM3_MODI5</name>
<sequence>MVDDLVDLDRRIVQALAVLRGARARAAHAPSSEARWREVLAERALDDLLDRRPLCQMRQQARSLAG</sequence>
<evidence type="ECO:0000313" key="2">
    <source>
        <dbReference type="Proteomes" id="UP000006461"/>
    </source>
</evidence>
<dbReference type="AlphaFoldDB" id="I4EXM3"/>
<gene>
    <name evidence="1" type="ordered locus">MODMU_2707</name>
</gene>
<organism evidence="1 2">
    <name type="scientific">Modestobacter italicus (strain DSM 44449 / CECT 9708 / BC 501)</name>
    <dbReference type="NCBI Taxonomy" id="2732864"/>
    <lineage>
        <taxon>Bacteria</taxon>
        <taxon>Bacillati</taxon>
        <taxon>Actinomycetota</taxon>
        <taxon>Actinomycetes</taxon>
        <taxon>Geodermatophilales</taxon>
        <taxon>Geodermatophilaceae</taxon>
        <taxon>Modestobacter</taxon>
    </lineage>
</organism>
<dbReference type="HOGENOM" id="CLU_2826406_0_0_11"/>
<protein>
    <submittedName>
        <fullName evidence="1">Uncharacterized protein</fullName>
    </submittedName>
</protein>